<keyword evidence="2" id="KW-0560">Oxidoreductase</keyword>
<dbReference type="Gene3D" id="3.30.70.100">
    <property type="match status" value="1"/>
</dbReference>
<sequence length="100" mass="10347">MSVVVVAHIRPLPEHLDAVREAFVEILPAVHAEPGCELYALHEADGVLVMIEKWASQEALTTHMTAPALAGLGPKLAGKVGGAPEVQVLTPVPAGSKGAL</sequence>
<dbReference type="PANTHER" id="PTHR33336">
    <property type="entry name" value="QUINOL MONOOXYGENASE YGIN-RELATED"/>
    <property type="match status" value="1"/>
</dbReference>
<dbReference type="RefSeq" id="WP_091945704.1">
    <property type="nucleotide sequence ID" value="NZ_FOEE01000010.1"/>
</dbReference>
<dbReference type="InterPro" id="IPR007138">
    <property type="entry name" value="ABM_dom"/>
</dbReference>
<dbReference type="PANTHER" id="PTHR33336:SF15">
    <property type="entry name" value="ABM DOMAIN-CONTAINING PROTEIN"/>
    <property type="match status" value="1"/>
</dbReference>
<dbReference type="Proteomes" id="UP000198960">
    <property type="component" value="Unassembled WGS sequence"/>
</dbReference>
<dbReference type="AlphaFoldDB" id="A0A1H8V467"/>
<dbReference type="SUPFAM" id="SSF54909">
    <property type="entry name" value="Dimeric alpha+beta barrel"/>
    <property type="match status" value="1"/>
</dbReference>
<evidence type="ECO:0000259" key="1">
    <source>
        <dbReference type="Pfam" id="PF03992"/>
    </source>
</evidence>
<proteinExistence type="predicted"/>
<keyword evidence="3" id="KW-1185">Reference proteome</keyword>
<gene>
    <name evidence="2" type="ORF">SAMN05660991_03279</name>
</gene>
<evidence type="ECO:0000313" key="3">
    <source>
        <dbReference type="Proteomes" id="UP000198960"/>
    </source>
</evidence>
<dbReference type="OrthoDB" id="5241825at2"/>
<accession>A0A1H8V467</accession>
<feature type="domain" description="ABM" evidence="1">
    <location>
        <begin position="3"/>
        <end position="68"/>
    </location>
</feature>
<dbReference type="EMBL" id="FOEE01000010">
    <property type="protein sequence ID" value="SEP10215.1"/>
    <property type="molecule type" value="Genomic_DNA"/>
</dbReference>
<organism evidence="2 3">
    <name type="scientific">Trujillonella endophytica</name>
    <dbReference type="NCBI Taxonomy" id="673521"/>
    <lineage>
        <taxon>Bacteria</taxon>
        <taxon>Bacillati</taxon>
        <taxon>Actinomycetota</taxon>
        <taxon>Actinomycetes</taxon>
        <taxon>Geodermatophilales</taxon>
        <taxon>Geodermatophilaceae</taxon>
        <taxon>Trujillonella</taxon>
    </lineage>
</organism>
<dbReference type="STRING" id="673521.SAMN05660991_03279"/>
<evidence type="ECO:0000313" key="2">
    <source>
        <dbReference type="EMBL" id="SEP10215.1"/>
    </source>
</evidence>
<protein>
    <submittedName>
        <fullName evidence="2">Quinol monooxygenase YgiN</fullName>
    </submittedName>
</protein>
<reference evidence="3" key="1">
    <citation type="submission" date="2016-10" db="EMBL/GenBank/DDBJ databases">
        <authorList>
            <person name="Varghese N."/>
            <person name="Submissions S."/>
        </authorList>
    </citation>
    <scope>NUCLEOTIDE SEQUENCE [LARGE SCALE GENOMIC DNA]</scope>
    <source>
        <strain evidence="3">DSM 45413</strain>
    </source>
</reference>
<dbReference type="Pfam" id="PF03992">
    <property type="entry name" value="ABM"/>
    <property type="match status" value="1"/>
</dbReference>
<name>A0A1H8V467_9ACTN</name>
<dbReference type="InterPro" id="IPR011008">
    <property type="entry name" value="Dimeric_a/b-barrel"/>
</dbReference>
<dbReference type="InterPro" id="IPR050744">
    <property type="entry name" value="AI-2_Isomerase_LsrG"/>
</dbReference>
<dbReference type="GO" id="GO:0004497">
    <property type="term" value="F:monooxygenase activity"/>
    <property type="evidence" value="ECO:0007669"/>
    <property type="project" value="UniProtKB-KW"/>
</dbReference>
<keyword evidence="2" id="KW-0503">Monooxygenase</keyword>